<dbReference type="InterPro" id="IPR015421">
    <property type="entry name" value="PyrdxlP-dep_Trfase_major"/>
</dbReference>
<dbReference type="EMBL" id="LAZR01020075">
    <property type="protein sequence ID" value="KKL90196.1"/>
    <property type="molecule type" value="Genomic_DNA"/>
</dbReference>
<evidence type="ECO:0000256" key="2">
    <source>
        <dbReference type="ARBA" id="ARBA00022576"/>
    </source>
</evidence>
<evidence type="ECO:0000256" key="1">
    <source>
        <dbReference type="ARBA" id="ARBA00001933"/>
    </source>
</evidence>
<evidence type="ECO:0000256" key="3">
    <source>
        <dbReference type="ARBA" id="ARBA00022679"/>
    </source>
</evidence>
<dbReference type="PROSITE" id="PS00105">
    <property type="entry name" value="AA_TRANSFER_CLASS_1"/>
    <property type="match status" value="1"/>
</dbReference>
<dbReference type="AlphaFoldDB" id="A0A0F9GI11"/>
<dbReference type="GO" id="GO:0008483">
    <property type="term" value="F:transaminase activity"/>
    <property type="evidence" value="ECO:0007669"/>
    <property type="project" value="UniProtKB-KW"/>
</dbReference>
<dbReference type="Gene3D" id="3.40.640.10">
    <property type="entry name" value="Type I PLP-dependent aspartate aminotransferase-like (Major domain)"/>
    <property type="match status" value="1"/>
</dbReference>
<dbReference type="GO" id="GO:0030170">
    <property type="term" value="F:pyridoxal phosphate binding"/>
    <property type="evidence" value="ECO:0007669"/>
    <property type="project" value="InterPro"/>
</dbReference>
<proteinExistence type="predicted"/>
<sequence>MIIKASDRVNRIGSYAFAEIDKEVLRLEKQGIKVIDFGVGDPRSPTPDIVRSSCQEAIDTSKISGYPGYIGTEEFRQTVVDWMGKRFSVSLDCEKEITATIGAKEAVFNFHEGFINPGDFVLMPNPGYPPYERGTLFAEGEPYFLNLLKQNNFLIDLDKIPKEIIKKAKVLWINYPNNPTTVMADKDFYQRTIDFCHKNDIIIASDECYSEIYYDEKPISILELDREGIVVFQSLSKRSAMTGYRVGFVAGDKRIIDIFRKVKTNIDSGTPIFIQDAAVAALRDEEHVEIMRNEYKAKRDIMREAFRQIGLKDCTPQATIYIWQKVPLGLSCLEFSGRLIKEKAIVTTPGSVLSREIDGINPGDEYVRFALVPSIEECKEAARRIKDEK</sequence>
<dbReference type="SUPFAM" id="SSF53383">
    <property type="entry name" value="PLP-dependent transferases"/>
    <property type="match status" value="1"/>
</dbReference>
<keyword evidence="2" id="KW-0032">Aminotransferase</keyword>
<dbReference type="Pfam" id="PF00155">
    <property type="entry name" value="Aminotran_1_2"/>
    <property type="match status" value="1"/>
</dbReference>
<reference evidence="5" key="1">
    <citation type="journal article" date="2015" name="Nature">
        <title>Complex archaea that bridge the gap between prokaryotes and eukaryotes.</title>
        <authorList>
            <person name="Spang A."/>
            <person name="Saw J.H."/>
            <person name="Jorgensen S.L."/>
            <person name="Zaremba-Niedzwiedzka K."/>
            <person name="Martijn J."/>
            <person name="Lind A.E."/>
            <person name="van Eijk R."/>
            <person name="Schleper C."/>
            <person name="Guy L."/>
            <person name="Ettema T.J."/>
        </authorList>
    </citation>
    <scope>NUCLEOTIDE SEQUENCE</scope>
</reference>
<evidence type="ECO:0000313" key="5">
    <source>
        <dbReference type="EMBL" id="KKL90196.1"/>
    </source>
</evidence>
<comment type="caution">
    <text evidence="5">The sequence shown here is derived from an EMBL/GenBank/DDBJ whole genome shotgun (WGS) entry which is preliminary data.</text>
</comment>
<dbReference type="InterPro" id="IPR015422">
    <property type="entry name" value="PyrdxlP-dep_Trfase_small"/>
</dbReference>
<organism evidence="5">
    <name type="scientific">marine sediment metagenome</name>
    <dbReference type="NCBI Taxonomy" id="412755"/>
    <lineage>
        <taxon>unclassified sequences</taxon>
        <taxon>metagenomes</taxon>
        <taxon>ecological metagenomes</taxon>
    </lineage>
</organism>
<comment type="cofactor">
    <cofactor evidence="1">
        <name>pyridoxal 5'-phosphate</name>
        <dbReference type="ChEBI" id="CHEBI:597326"/>
    </cofactor>
</comment>
<dbReference type="PANTHER" id="PTHR42832">
    <property type="entry name" value="AMINO ACID AMINOTRANSFERASE"/>
    <property type="match status" value="1"/>
</dbReference>
<protein>
    <recommendedName>
        <fullName evidence="4">Aminotransferase class I/classII large domain-containing protein</fullName>
    </recommendedName>
</protein>
<name>A0A0F9GI11_9ZZZZ</name>
<gene>
    <name evidence="5" type="ORF">LCGC14_1907110</name>
</gene>
<keyword evidence="3" id="KW-0808">Transferase</keyword>
<dbReference type="PANTHER" id="PTHR42832:SF3">
    <property type="entry name" value="L-GLUTAMINE--4-(METHYLSULFANYL)-2-OXOBUTANOATE AMINOTRANSFERASE"/>
    <property type="match status" value="1"/>
</dbReference>
<dbReference type="Gene3D" id="3.90.1150.10">
    <property type="entry name" value="Aspartate Aminotransferase, domain 1"/>
    <property type="match status" value="1"/>
</dbReference>
<accession>A0A0F9GI11</accession>
<feature type="domain" description="Aminotransferase class I/classII large" evidence="4">
    <location>
        <begin position="33"/>
        <end position="385"/>
    </location>
</feature>
<dbReference type="InterPro" id="IPR015424">
    <property type="entry name" value="PyrdxlP-dep_Trfase"/>
</dbReference>
<dbReference type="InterPro" id="IPR050881">
    <property type="entry name" value="LL-DAP_aminotransferase"/>
</dbReference>
<dbReference type="InterPro" id="IPR004838">
    <property type="entry name" value="NHTrfase_class1_PyrdxlP-BS"/>
</dbReference>
<dbReference type="InterPro" id="IPR004839">
    <property type="entry name" value="Aminotransferase_I/II_large"/>
</dbReference>
<dbReference type="CDD" id="cd00609">
    <property type="entry name" value="AAT_like"/>
    <property type="match status" value="1"/>
</dbReference>
<evidence type="ECO:0000259" key="4">
    <source>
        <dbReference type="Pfam" id="PF00155"/>
    </source>
</evidence>